<dbReference type="Pfam" id="PF10269">
    <property type="entry name" value="Tmemb_185A"/>
    <property type="match status" value="2"/>
</dbReference>
<sequence>MWVADNTGLCDCVLTVALIFPQWAPCHAVVATPLLIAFELLLCIYLYSTSVYSLFLGILPDFFRYMDSHTVNGEHAINLKIVFLPLLAFEIVILVDNFRYFI</sequence>
<dbReference type="Proteomes" id="UP000287651">
    <property type="component" value="Unassembled WGS sequence"/>
</dbReference>
<dbReference type="AlphaFoldDB" id="A0A426ZF27"/>
<name>A0A426ZF27_ENSVE</name>
<proteinExistence type="predicted"/>
<dbReference type="EMBL" id="AMZH03006932">
    <property type="protein sequence ID" value="RRT62575.1"/>
    <property type="molecule type" value="Genomic_DNA"/>
</dbReference>
<feature type="transmembrane region" description="Helical" evidence="1">
    <location>
        <begin position="44"/>
        <end position="65"/>
    </location>
</feature>
<protein>
    <submittedName>
        <fullName evidence="2">Uncharacterized protein</fullName>
    </submittedName>
</protein>
<evidence type="ECO:0000313" key="2">
    <source>
        <dbReference type="EMBL" id="RRT62575.1"/>
    </source>
</evidence>
<accession>A0A426ZF27</accession>
<feature type="transmembrane region" description="Helical" evidence="1">
    <location>
        <begin position="77"/>
        <end position="95"/>
    </location>
</feature>
<organism evidence="2 3">
    <name type="scientific">Ensete ventricosum</name>
    <name type="common">Abyssinian banana</name>
    <name type="synonym">Musa ensete</name>
    <dbReference type="NCBI Taxonomy" id="4639"/>
    <lineage>
        <taxon>Eukaryota</taxon>
        <taxon>Viridiplantae</taxon>
        <taxon>Streptophyta</taxon>
        <taxon>Embryophyta</taxon>
        <taxon>Tracheophyta</taxon>
        <taxon>Spermatophyta</taxon>
        <taxon>Magnoliopsida</taxon>
        <taxon>Liliopsida</taxon>
        <taxon>Zingiberales</taxon>
        <taxon>Musaceae</taxon>
        <taxon>Ensete</taxon>
    </lineage>
</organism>
<reference evidence="2 3" key="1">
    <citation type="journal article" date="2014" name="Agronomy (Basel)">
        <title>A Draft Genome Sequence for Ensete ventricosum, the Drought-Tolerant Tree Against Hunger.</title>
        <authorList>
            <person name="Harrison J."/>
            <person name="Moore K.A."/>
            <person name="Paszkiewicz K."/>
            <person name="Jones T."/>
            <person name="Grant M."/>
            <person name="Ambacheew D."/>
            <person name="Muzemil S."/>
            <person name="Studholme D.J."/>
        </authorList>
    </citation>
    <scope>NUCLEOTIDE SEQUENCE [LARGE SCALE GENOMIC DNA]</scope>
</reference>
<keyword evidence="1" id="KW-1133">Transmembrane helix</keyword>
<dbReference type="PANTHER" id="PTHR46859:SF6">
    <property type="entry name" value="TRANSMEMBRANE FRAGILE-X-F-ASSOCIATED PROTEIN"/>
    <property type="match status" value="1"/>
</dbReference>
<gene>
    <name evidence="2" type="ORF">B296_00000692</name>
</gene>
<keyword evidence="1" id="KW-0812">Transmembrane</keyword>
<comment type="caution">
    <text evidence="2">The sequence shown here is derived from an EMBL/GenBank/DDBJ whole genome shotgun (WGS) entry which is preliminary data.</text>
</comment>
<keyword evidence="1" id="KW-0472">Membrane</keyword>
<dbReference type="InterPro" id="IPR019396">
    <property type="entry name" value="TM_Fragile-X-F-assoc"/>
</dbReference>
<dbReference type="PANTHER" id="PTHR46859">
    <property type="entry name" value="TRANSMEMBRANE FRAGILE-X-F-ASSOCIATED PROTEIN"/>
    <property type="match status" value="1"/>
</dbReference>
<evidence type="ECO:0000313" key="3">
    <source>
        <dbReference type="Proteomes" id="UP000287651"/>
    </source>
</evidence>
<evidence type="ECO:0000256" key="1">
    <source>
        <dbReference type="SAM" id="Phobius"/>
    </source>
</evidence>